<feature type="binding site" evidence="4">
    <location>
        <position position="71"/>
    </location>
    <ligand>
        <name>Mg(2+)</name>
        <dbReference type="ChEBI" id="CHEBI:18420"/>
        <label>1</label>
        <note>catalytic</note>
    </ligand>
</feature>
<feature type="binding site" evidence="4">
    <location>
        <position position="91"/>
    </location>
    <ligand>
        <name>Mg(2+)</name>
        <dbReference type="ChEBI" id="CHEBI:18420"/>
        <label>1</label>
        <note>catalytic</note>
    </ligand>
</feature>
<feature type="binding site" evidence="4">
    <location>
        <position position="211"/>
    </location>
    <ligand>
        <name>Mg(2+)</name>
        <dbReference type="ChEBI" id="CHEBI:18420"/>
        <label>1</label>
        <note>catalytic</note>
    </ligand>
</feature>
<keyword evidence="3 4" id="KW-0460">Magnesium</keyword>
<keyword evidence="6" id="KW-1185">Reference proteome</keyword>
<sequence>MNTVQLTKLDKTVSGWMHDMQTHVMKRLTQKMTIETKSNHRDLVTNVDRETEQFYVEAIRTFDPQAKILGEEGLGDRVTDMDGHVWFVDPIDGTMNFVKQHAEFASMLAYYEDGQPVMAWIMDVANNQIVHGGPEYGVFLDEQRLEKPNLESLADGLIVLSGARLLYEQYGFPEIAKAALGYRVYGSAGISYLRLLTGRAVGYISYMKPWDFAAGVLLSQALGLTNGTIDGSTLNVLQSGVVLTANEKAFDDIIQIQQK</sequence>
<dbReference type="AlphaFoldDB" id="A0A288Q5Y0"/>
<dbReference type="GO" id="GO:0046872">
    <property type="term" value="F:metal ion binding"/>
    <property type="evidence" value="ECO:0007669"/>
    <property type="project" value="UniProtKB-KW"/>
</dbReference>
<dbReference type="SUPFAM" id="SSF56655">
    <property type="entry name" value="Carbohydrate phosphatase"/>
    <property type="match status" value="1"/>
</dbReference>
<dbReference type="Pfam" id="PF00459">
    <property type="entry name" value="Inositol_P"/>
    <property type="match status" value="1"/>
</dbReference>
<proteinExistence type="predicted"/>
<dbReference type="PRINTS" id="PR00377">
    <property type="entry name" value="IMPHPHTASES"/>
</dbReference>
<accession>A0A288Q5Y0</accession>
<dbReference type="InterPro" id="IPR020583">
    <property type="entry name" value="Inositol_monoP_metal-BS"/>
</dbReference>
<evidence type="ECO:0000256" key="1">
    <source>
        <dbReference type="ARBA" id="ARBA00022723"/>
    </source>
</evidence>
<dbReference type="GO" id="GO:0007165">
    <property type="term" value="P:signal transduction"/>
    <property type="evidence" value="ECO:0007669"/>
    <property type="project" value="TreeGrafter"/>
</dbReference>
<evidence type="ECO:0000256" key="4">
    <source>
        <dbReference type="PIRSR" id="PIRSR600760-2"/>
    </source>
</evidence>
<feature type="binding site" evidence="4">
    <location>
        <position position="92"/>
    </location>
    <ligand>
        <name>Mg(2+)</name>
        <dbReference type="ChEBI" id="CHEBI:18420"/>
        <label>1</label>
        <note>catalytic</note>
    </ligand>
</feature>
<evidence type="ECO:0000256" key="2">
    <source>
        <dbReference type="ARBA" id="ARBA00022801"/>
    </source>
</evidence>
<dbReference type="Gene3D" id="3.30.540.10">
    <property type="entry name" value="Fructose-1,6-Bisphosphatase, subunit A, domain 1"/>
    <property type="match status" value="1"/>
</dbReference>
<dbReference type="GO" id="GO:0008934">
    <property type="term" value="F:inositol monophosphate 1-phosphatase activity"/>
    <property type="evidence" value="ECO:0007669"/>
    <property type="project" value="TreeGrafter"/>
</dbReference>
<keyword evidence="1 4" id="KW-0479">Metal-binding</keyword>
<comment type="cofactor">
    <cofactor evidence="4">
        <name>Mg(2+)</name>
        <dbReference type="ChEBI" id="CHEBI:18420"/>
    </cofactor>
</comment>
<dbReference type="EMBL" id="QRAS01000001">
    <property type="protein sequence ID" value="RDL11733.1"/>
    <property type="molecule type" value="Genomic_DNA"/>
</dbReference>
<dbReference type="GeneID" id="94545727"/>
<evidence type="ECO:0000313" key="5">
    <source>
        <dbReference type="EMBL" id="RDL11733.1"/>
    </source>
</evidence>
<dbReference type="PANTHER" id="PTHR20854">
    <property type="entry name" value="INOSITOL MONOPHOSPHATASE"/>
    <property type="match status" value="1"/>
</dbReference>
<dbReference type="OrthoDB" id="9772456at2"/>
<dbReference type="RefSeq" id="WP_070229805.1">
    <property type="nucleotide sequence ID" value="NZ_BJYO01000002.1"/>
</dbReference>
<evidence type="ECO:0000256" key="3">
    <source>
        <dbReference type="ARBA" id="ARBA00022842"/>
    </source>
</evidence>
<evidence type="ECO:0000313" key="6">
    <source>
        <dbReference type="Proteomes" id="UP000254912"/>
    </source>
</evidence>
<dbReference type="PANTHER" id="PTHR20854:SF4">
    <property type="entry name" value="INOSITOL-1-MONOPHOSPHATASE-RELATED"/>
    <property type="match status" value="1"/>
</dbReference>
<comment type="caution">
    <text evidence="5">The sequence shown here is derived from an EMBL/GenBank/DDBJ whole genome shotgun (WGS) entry which is preliminary data.</text>
</comment>
<dbReference type="PROSITE" id="PS00629">
    <property type="entry name" value="IMP_1"/>
    <property type="match status" value="1"/>
</dbReference>
<protein>
    <submittedName>
        <fullName evidence="5">Myo-inositol-1(Or 4)-monophosphatase</fullName>
    </submittedName>
</protein>
<dbReference type="Proteomes" id="UP000254912">
    <property type="component" value="Unassembled WGS sequence"/>
</dbReference>
<keyword evidence="2" id="KW-0378">Hydrolase</keyword>
<dbReference type="GO" id="GO:0006020">
    <property type="term" value="P:inositol metabolic process"/>
    <property type="evidence" value="ECO:0007669"/>
    <property type="project" value="TreeGrafter"/>
</dbReference>
<organism evidence="5 6">
    <name type="scientific">Weissella soli</name>
    <dbReference type="NCBI Taxonomy" id="155866"/>
    <lineage>
        <taxon>Bacteria</taxon>
        <taxon>Bacillati</taxon>
        <taxon>Bacillota</taxon>
        <taxon>Bacilli</taxon>
        <taxon>Lactobacillales</taxon>
        <taxon>Lactobacillaceae</taxon>
        <taxon>Weissella</taxon>
    </lineage>
</organism>
<name>A0A288Q5Y0_9LACO</name>
<dbReference type="KEGG" id="wso:WSWS_00522"/>
<dbReference type="Gene3D" id="3.40.190.80">
    <property type="match status" value="1"/>
</dbReference>
<dbReference type="CDD" id="cd01637">
    <property type="entry name" value="IMPase_like"/>
    <property type="match status" value="1"/>
</dbReference>
<gene>
    <name evidence="5" type="ORF">DFP99_0151</name>
</gene>
<feature type="binding site" evidence="4">
    <location>
        <position position="89"/>
    </location>
    <ligand>
        <name>Mg(2+)</name>
        <dbReference type="ChEBI" id="CHEBI:18420"/>
        <label>1</label>
        <note>catalytic</note>
    </ligand>
</feature>
<reference evidence="5 6" key="1">
    <citation type="submission" date="2018-07" db="EMBL/GenBank/DDBJ databases">
        <title>Genomic Encyclopedia of Type Strains, Phase III (KMG-III): the genomes of soil and plant-associated and newly described type strains.</title>
        <authorList>
            <person name="Whitman W."/>
        </authorList>
    </citation>
    <scope>NUCLEOTIDE SEQUENCE [LARGE SCALE GENOMIC DNA]</scope>
    <source>
        <strain evidence="5 6">CECT 7031</strain>
    </source>
</reference>
<dbReference type="InterPro" id="IPR000760">
    <property type="entry name" value="Inositol_monophosphatase-like"/>
</dbReference>